<feature type="region of interest" description="Disordered" evidence="1">
    <location>
        <begin position="173"/>
        <end position="255"/>
    </location>
</feature>
<feature type="compositionally biased region" description="Basic and acidic residues" evidence="1">
    <location>
        <begin position="225"/>
        <end position="236"/>
    </location>
</feature>
<dbReference type="Proteomes" id="UP000244488">
    <property type="component" value="Unassembled WGS sequence"/>
</dbReference>
<feature type="region of interest" description="Disordered" evidence="1">
    <location>
        <begin position="1"/>
        <end position="40"/>
    </location>
</feature>
<accession>A0A2T6IFR1</accession>
<feature type="compositionally biased region" description="Basic and acidic residues" evidence="1">
    <location>
        <begin position="180"/>
        <end position="200"/>
    </location>
</feature>
<evidence type="ECO:0000313" key="2">
    <source>
        <dbReference type="EMBL" id="PUA84183.1"/>
    </source>
</evidence>
<comment type="caution">
    <text evidence="2">The sequence shown here is derived from an EMBL/GenBank/DDBJ whole genome shotgun (WGS) entry which is preliminary data.</text>
</comment>
<sequence>MQGRRRQRRGPALAASLSRPSATSPDAPPSPAELPETERQVIQQRPQFVSLNQAVPIQVAPAKFHAGRGDVCLQETLLFLESNLGAVADLRTPQSPPSNVEPHAEGGARKTHEHLDPIEEETEEFSFILAAQRVQALAEFLPVDPLVSVFVEKIEEPLKHHRCREEKARKARRRFARGKNAREGEVEDETFLKRGERDSASKVPKKRANKQEIAEQPNAARKSKQSAERRQIHSFDEATETASTQKQGARRLSAE</sequence>
<organism evidence="2 3">
    <name type="scientific">Toxoplasma gondii TgCATBr9</name>
    <dbReference type="NCBI Taxonomy" id="943120"/>
    <lineage>
        <taxon>Eukaryota</taxon>
        <taxon>Sar</taxon>
        <taxon>Alveolata</taxon>
        <taxon>Apicomplexa</taxon>
        <taxon>Conoidasida</taxon>
        <taxon>Coccidia</taxon>
        <taxon>Eucoccidiorida</taxon>
        <taxon>Eimeriorina</taxon>
        <taxon>Sarcocystidae</taxon>
        <taxon>Toxoplasma</taxon>
    </lineage>
</organism>
<evidence type="ECO:0000256" key="1">
    <source>
        <dbReference type="SAM" id="MobiDB-lite"/>
    </source>
</evidence>
<proteinExistence type="predicted"/>
<dbReference type="AlphaFoldDB" id="A0A2T6IFR1"/>
<gene>
    <name evidence="2" type="ORF">TGBR9_384560</name>
</gene>
<feature type="region of interest" description="Disordered" evidence="1">
    <location>
        <begin position="91"/>
        <end position="111"/>
    </location>
</feature>
<dbReference type="EMBL" id="AFHV02003285">
    <property type="protein sequence ID" value="PUA84183.1"/>
    <property type="molecule type" value="Genomic_DNA"/>
</dbReference>
<evidence type="ECO:0000313" key="3">
    <source>
        <dbReference type="Proteomes" id="UP000244488"/>
    </source>
</evidence>
<protein>
    <submittedName>
        <fullName evidence="2">Uncharacterized protein</fullName>
    </submittedName>
</protein>
<feature type="compositionally biased region" description="Basic and acidic residues" evidence="1">
    <location>
        <begin position="102"/>
        <end position="111"/>
    </location>
</feature>
<feature type="compositionally biased region" description="Low complexity" evidence="1">
    <location>
        <begin position="11"/>
        <end position="25"/>
    </location>
</feature>
<name>A0A2T6IFR1_TOXGO</name>
<reference evidence="2 3" key="1">
    <citation type="journal article" date="2016" name="Nat. Commun.">
        <title>Local admixture of amplified and diversified secreted pathogenesis determinants shapes mosaic Toxoplasma gondii genomes.</title>
        <authorList>
            <person name="Lorenzi H."/>
            <person name="Khan A."/>
            <person name="Behnke M.S."/>
            <person name="Namasivayam S."/>
            <person name="Swapna L.S."/>
            <person name="Hadjithomas M."/>
            <person name="Karamycheva S."/>
            <person name="Pinney D."/>
            <person name="Brunk B.P."/>
            <person name="Ajioka J.W."/>
            <person name="Ajzenberg D."/>
            <person name="Boothroyd J.C."/>
            <person name="Boyle J.P."/>
            <person name="Darde M.L."/>
            <person name="Diaz-Miranda M.A."/>
            <person name="Dubey J.P."/>
            <person name="Fritz H.M."/>
            <person name="Gennari S.M."/>
            <person name="Gregory B.D."/>
            <person name="Kim K."/>
            <person name="Saeij J.P."/>
            <person name="Su C."/>
            <person name="White M.W."/>
            <person name="Zhu X.Q."/>
            <person name="Howe D.K."/>
            <person name="Rosenthal B.M."/>
            <person name="Grigg M.E."/>
            <person name="Parkinson J."/>
            <person name="Liu L."/>
            <person name="Kissinger J.C."/>
            <person name="Roos D.S."/>
            <person name="Sibley L.D."/>
        </authorList>
    </citation>
    <scope>NUCLEOTIDE SEQUENCE [LARGE SCALE GENOMIC DNA]</scope>
    <source>
        <strain evidence="2 3">TgCATBr9</strain>
    </source>
</reference>
<dbReference type="VEuPathDB" id="ToxoDB:TGBR9_384560"/>